<comment type="caution">
    <text evidence="2">The sequence shown here is derived from an EMBL/GenBank/DDBJ whole genome shotgun (WGS) entry which is preliminary data.</text>
</comment>
<keyword evidence="3" id="KW-1185">Reference proteome</keyword>
<feature type="compositionally biased region" description="Acidic residues" evidence="1">
    <location>
        <begin position="304"/>
        <end position="335"/>
    </location>
</feature>
<evidence type="ECO:0000256" key="1">
    <source>
        <dbReference type="SAM" id="MobiDB-lite"/>
    </source>
</evidence>
<sequence length="335" mass="36019">MPASTSRPAGSDSGNPHNTSGGSKDVQKVDKGKRRRSDSEERRAAEEEEEERLQAVIAVREADLEAADSALAEQIRRRIERNEEERRELLRRQAVLHSSRPWLPSVTPAATPAPPAVPVAPKVAPPEKRGRGRPPKSGKMEIEVGSSGGAEENSAMVSEIAGIIDENPGALPAVTESAPEGERETAKEMEAENSGEGPTVVAVVGESTETTTERPPIAEKSAEKTTEKSPVVKEEEEDFSMDASQQAIVSKDGQRFVPVWVPTRRLRKIAVMEPTTKGGQAVFKLETADNVIPPIAPGPGTQDDPIEIEDDSEGEGMDVDSEEEKNDSEGVEAPK</sequence>
<evidence type="ECO:0000313" key="3">
    <source>
        <dbReference type="Proteomes" id="UP001219525"/>
    </source>
</evidence>
<feature type="region of interest" description="Disordered" evidence="1">
    <location>
        <begin position="290"/>
        <end position="335"/>
    </location>
</feature>
<proteinExistence type="predicted"/>
<evidence type="ECO:0000313" key="2">
    <source>
        <dbReference type="EMBL" id="KAJ7218472.1"/>
    </source>
</evidence>
<feature type="compositionally biased region" description="Polar residues" evidence="1">
    <location>
        <begin position="1"/>
        <end position="22"/>
    </location>
</feature>
<dbReference type="Proteomes" id="UP001219525">
    <property type="component" value="Unassembled WGS sequence"/>
</dbReference>
<feature type="region of interest" description="Disordered" evidence="1">
    <location>
        <begin position="1"/>
        <end position="52"/>
    </location>
</feature>
<feature type="compositionally biased region" description="Basic and acidic residues" evidence="1">
    <location>
        <begin position="216"/>
        <end position="233"/>
    </location>
</feature>
<dbReference type="AlphaFoldDB" id="A0AAD6VNQ9"/>
<dbReference type="EMBL" id="JARJCW010000012">
    <property type="protein sequence ID" value="KAJ7218472.1"/>
    <property type="molecule type" value="Genomic_DNA"/>
</dbReference>
<name>A0AAD6VNQ9_9AGAR</name>
<gene>
    <name evidence="2" type="ORF">GGX14DRAFT_560813</name>
</gene>
<feature type="compositionally biased region" description="Basic and acidic residues" evidence="1">
    <location>
        <begin position="180"/>
        <end position="190"/>
    </location>
</feature>
<feature type="region of interest" description="Disordered" evidence="1">
    <location>
        <begin position="102"/>
        <end position="153"/>
    </location>
</feature>
<accession>A0AAD6VNQ9</accession>
<reference evidence="2" key="1">
    <citation type="submission" date="2023-03" db="EMBL/GenBank/DDBJ databases">
        <title>Massive genome expansion in bonnet fungi (Mycena s.s.) driven by repeated elements and novel gene families across ecological guilds.</title>
        <authorList>
            <consortium name="Lawrence Berkeley National Laboratory"/>
            <person name="Harder C.B."/>
            <person name="Miyauchi S."/>
            <person name="Viragh M."/>
            <person name="Kuo A."/>
            <person name="Thoen E."/>
            <person name="Andreopoulos B."/>
            <person name="Lu D."/>
            <person name="Skrede I."/>
            <person name="Drula E."/>
            <person name="Henrissat B."/>
            <person name="Morin E."/>
            <person name="Kohler A."/>
            <person name="Barry K."/>
            <person name="LaButti K."/>
            <person name="Morin E."/>
            <person name="Salamov A."/>
            <person name="Lipzen A."/>
            <person name="Mereny Z."/>
            <person name="Hegedus B."/>
            <person name="Baldrian P."/>
            <person name="Stursova M."/>
            <person name="Weitz H."/>
            <person name="Taylor A."/>
            <person name="Grigoriev I.V."/>
            <person name="Nagy L.G."/>
            <person name="Martin F."/>
            <person name="Kauserud H."/>
        </authorList>
    </citation>
    <scope>NUCLEOTIDE SEQUENCE</scope>
    <source>
        <strain evidence="2">9144</strain>
    </source>
</reference>
<feature type="region of interest" description="Disordered" evidence="1">
    <location>
        <begin position="167"/>
        <end position="247"/>
    </location>
</feature>
<protein>
    <submittedName>
        <fullName evidence="2">Uncharacterized protein</fullName>
    </submittedName>
</protein>
<organism evidence="2 3">
    <name type="scientific">Mycena pura</name>
    <dbReference type="NCBI Taxonomy" id="153505"/>
    <lineage>
        <taxon>Eukaryota</taxon>
        <taxon>Fungi</taxon>
        <taxon>Dikarya</taxon>
        <taxon>Basidiomycota</taxon>
        <taxon>Agaricomycotina</taxon>
        <taxon>Agaricomycetes</taxon>
        <taxon>Agaricomycetidae</taxon>
        <taxon>Agaricales</taxon>
        <taxon>Marasmiineae</taxon>
        <taxon>Mycenaceae</taxon>
        <taxon>Mycena</taxon>
    </lineage>
</organism>